<accession>A0A2P2EDJ1</accession>
<proteinExistence type="predicted"/>
<evidence type="ECO:0000313" key="2">
    <source>
        <dbReference type="EMBL" id="GBF59132.1"/>
    </source>
</evidence>
<gene>
    <name evidence="2" type="ORF">PbB2_02824</name>
</gene>
<dbReference type="Proteomes" id="UP000245086">
    <property type="component" value="Unassembled WGS sequence"/>
</dbReference>
<comment type="caution">
    <text evidence="2">The sequence shown here is derived from an EMBL/GenBank/DDBJ whole genome shotgun (WGS) entry which is preliminary data.</text>
</comment>
<feature type="compositionally biased region" description="Polar residues" evidence="1">
    <location>
        <begin position="21"/>
        <end position="37"/>
    </location>
</feature>
<dbReference type="RefSeq" id="WP_192576357.1">
    <property type="nucleotide sequence ID" value="NZ_BFBR01000010.1"/>
</dbReference>
<evidence type="ECO:0000256" key="1">
    <source>
        <dbReference type="SAM" id="MobiDB-lite"/>
    </source>
</evidence>
<dbReference type="AlphaFoldDB" id="A0A2P2EDJ1"/>
<protein>
    <submittedName>
        <fullName evidence="2">Uncharacterized protein</fullName>
    </submittedName>
</protein>
<organism evidence="2 3">
    <name type="scientific">Candidatus Phycosocius bacilliformis</name>
    <dbReference type="NCBI Taxonomy" id="1445552"/>
    <lineage>
        <taxon>Bacteria</taxon>
        <taxon>Pseudomonadati</taxon>
        <taxon>Pseudomonadota</taxon>
        <taxon>Alphaproteobacteria</taxon>
        <taxon>Caulobacterales</taxon>
        <taxon>Caulobacterales incertae sedis</taxon>
        <taxon>Candidatus Phycosocius</taxon>
    </lineage>
</organism>
<dbReference type="EMBL" id="BFBR01000010">
    <property type="protein sequence ID" value="GBF59132.1"/>
    <property type="molecule type" value="Genomic_DNA"/>
</dbReference>
<evidence type="ECO:0000313" key="3">
    <source>
        <dbReference type="Proteomes" id="UP000245086"/>
    </source>
</evidence>
<reference evidence="2 3" key="1">
    <citation type="journal article" date="2018" name="Genome Announc.">
        <title>Draft Genome Sequence of "Candidatus Phycosocius bacilliformis," an Alphaproteobacterial Ectosymbiont of the Hydrocarbon-Producing Green Alga Botryococcus braunii.</title>
        <authorList>
            <person name="Tanabe Y."/>
            <person name="Yamaguchi H."/>
            <person name="Watanabe M.M."/>
        </authorList>
    </citation>
    <scope>NUCLEOTIDE SEQUENCE [LARGE SCALE GENOMIC DNA]</scope>
    <source>
        <strain evidence="2 3">BOTRYCO-2</strain>
    </source>
</reference>
<feature type="compositionally biased region" description="Basic and acidic residues" evidence="1">
    <location>
        <begin position="39"/>
        <end position="57"/>
    </location>
</feature>
<sequence>MSQEQSNQAYYAGRTDAFNGVGQQTIADQSSNLQTDYDQGYRDANSEIKLDQDTEWD</sequence>
<keyword evidence="3" id="KW-1185">Reference proteome</keyword>
<feature type="region of interest" description="Disordered" evidence="1">
    <location>
        <begin position="15"/>
        <end position="57"/>
    </location>
</feature>
<name>A0A2P2EDJ1_9PROT</name>